<gene>
    <name evidence="3" type="ORF">BSTOLATCC_MIC2513</name>
</gene>
<name>A0AAU9II10_9CILI</name>
<comment type="caution">
    <text evidence="3">The sequence shown here is derived from an EMBL/GenBank/DDBJ whole genome shotgun (WGS) entry which is preliminary data.</text>
</comment>
<feature type="region of interest" description="Disordered" evidence="2">
    <location>
        <begin position="90"/>
        <end position="109"/>
    </location>
</feature>
<feature type="compositionally biased region" description="Basic residues" evidence="2">
    <location>
        <begin position="95"/>
        <end position="105"/>
    </location>
</feature>
<dbReference type="EMBL" id="CAJZBQ010000003">
    <property type="protein sequence ID" value="CAG9310799.1"/>
    <property type="molecule type" value="Genomic_DNA"/>
</dbReference>
<proteinExistence type="predicted"/>
<keyword evidence="4" id="KW-1185">Reference proteome</keyword>
<evidence type="ECO:0000256" key="2">
    <source>
        <dbReference type="SAM" id="MobiDB-lite"/>
    </source>
</evidence>
<accession>A0AAU9II10</accession>
<reference evidence="3" key="1">
    <citation type="submission" date="2021-09" db="EMBL/GenBank/DDBJ databases">
        <authorList>
            <consortium name="AG Swart"/>
            <person name="Singh M."/>
            <person name="Singh A."/>
            <person name="Seah K."/>
            <person name="Emmerich C."/>
        </authorList>
    </citation>
    <scope>NUCLEOTIDE SEQUENCE</scope>
    <source>
        <strain evidence="3">ATCC30299</strain>
    </source>
</reference>
<evidence type="ECO:0000313" key="4">
    <source>
        <dbReference type="Proteomes" id="UP001162131"/>
    </source>
</evidence>
<organism evidence="3 4">
    <name type="scientific">Blepharisma stoltei</name>
    <dbReference type="NCBI Taxonomy" id="1481888"/>
    <lineage>
        <taxon>Eukaryota</taxon>
        <taxon>Sar</taxon>
        <taxon>Alveolata</taxon>
        <taxon>Ciliophora</taxon>
        <taxon>Postciliodesmatophora</taxon>
        <taxon>Heterotrichea</taxon>
        <taxon>Heterotrichida</taxon>
        <taxon>Blepharismidae</taxon>
        <taxon>Blepharisma</taxon>
    </lineage>
</organism>
<dbReference type="AlphaFoldDB" id="A0AAU9II10"/>
<evidence type="ECO:0000256" key="1">
    <source>
        <dbReference type="SAM" id="Coils"/>
    </source>
</evidence>
<dbReference type="Proteomes" id="UP001162131">
    <property type="component" value="Unassembled WGS sequence"/>
</dbReference>
<keyword evidence="1" id="KW-0175">Coiled coil</keyword>
<protein>
    <submittedName>
        <fullName evidence="3">Uncharacterized protein</fullName>
    </submittedName>
</protein>
<sequence length="360" mass="42495">MQKQNKMDYEITIHDDSIDFKHTNPHKQKHLVDHSNVDFLEVKPGALPWDEESMTFSRDEGASLIHLQRENEKLRNKLKELSEKLNHQIDLAESRRKKSKPQKKRTGYEELETAKKKLALCENQFETLSTRINLLKDPEYERKLKEDIENNQRKLREIEVNVQRNAAMQSKRGKFLGNLLDTGESPDTMKSFMDLMNERKILICKIEKIDQKNSQVTSSFYNFSEKCNQFEELYRELSRNQDQNYSDSGKIVKEEVVKLEKANSIKEKELKSKVKRLINKIKDLETEDINLDYERDKLIEEIREKEREINQAHQNIAKLRFSDSLMIQKSSSMTRIFPTELNELGPAKSHSKKVLTPKLR</sequence>
<feature type="coiled-coil region" evidence="1">
    <location>
        <begin position="267"/>
        <end position="322"/>
    </location>
</feature>
<evidence type="ECO:0000313" key="3">
    <source>
        <dbReference type="EMBL" id="CAG9310799.1"/>
    </source>
</evidence>